<dbReference type="Gene3D" id="3.60.21.10">
    <property type="match status" value="1"/>
</dbReference>
<feature type="domain" description="Glycosyltransferase subfamily 4-like N-terminal" evidence="2">
    <location>
        <begin position="14"/>
        <end position="176"/>
    </location>
</feature>
<dbReference type="PANTHER" id="PTHR45947:SF3">
    <property type="entry name" value="SULFOQUINOVOSYL TRANSFERASE SQD2"/>
    <property type="match status" value="1"/>
</dbReference>
<organism evidence="3 4">
    <name type="scientific">Akkermansia biwaensis</name>
    <dbReference type="NCBI Taxonomy" id="2946555"/>
    <lineage>
        <taxon>Bacteria</taxon>
        <taxon>Pseudomonadati</taxon>
        <taxon>Verrucomicrobiota</taxon>
        <taxon>Verrucomicrobiia</taxon>
        <taxon>Verrucomicrobiales</taxon>
        <taxon>Akkermansiaceae</taxon>
        <taxon>Akkermansia</taxon>
    </lineage>
</organism>
<evidence type="ECO:0008006" key="5">
    <source>
        <dbReference type="Google" id="ProtNLM"/>
    </source>
</evidence>
<dbReference type="Pfam" id="PF00149">
    <property type="entry name" value="Metallophos"/>
    <property type="match status" value="1"/>
</dbReference>
<dbReference type="InterPro" id="IPR029052">
    <property type="entry name" value="Metallo-depent_PP-like"/>
</dbReference>
<feature type="domain" description="Calcineurin-like phosphoesterase" evidence="1">
    <location>
        <begin position="391"/>
        <end position="592"/>
    </location>
</feature>
<dbReference type="Pfam" id="PF13692">
    <property type="entry name" value="Glyco_trans_1_4"/>
    <property type="match status" value="1"/>
</dbReference>
<dbReference type="Pfam" id="PF13439">
    <property type="entry name" value="Glyco_transf_4"/>
    <property type="match status" value="1"/>
</dbReference>
<dbReference type="InterPro" id="IPR050194">
    <property type="entry name" value="Glycosyltransferase_grp1"/>
</dbReference>
<dbReference type="CDD" id="cd03814">
    <property type="entry name" value="GT4-like"/>
    <property type="match status" value="1"/>
</dbReference>
<dbReference type="PANTHER" id="PTHR45947">
    <property type="entry name" value="SULFOQUINOVOSYL TRANSFERASE SQD2"/>
    <property type="match status" value="1"/>
</dbReference>
<sequence length="664" mass="74106">MRIDLVTDTYAPDVNGVAMTLGRLVQGLKARGHLVHVLRASERGGVCVPGETAMPSLSLPIYHEVKIGLPSVDRFRSRWMRKRPDVVYIATESPMGASAAKAARALEIPVVMGFHTNFHQYMKNYNFSGLENAAVNYLRKLHNQARLTVVPTEEMFISLSELGFERLAVMGRGVDVVLFDPGKRDVSLRQSWGVWRDEVVFGVVGRLAREKNLITVLSLYTRLQREFPDCGMKMVVVGDGPMMSGLRSEFPDAVFCGARSGEDLARHYAGMDVLLFASETETFGNVLLEGMASGLATVSYRYAASADVVLNGVNGLQAEKGDIEGFYAAMCRLLQDAELVRRLGEQGRQTVRFRTWDAVCDRFEEILASVACEENGAGCARSPCGAVLECRTVFLSDIHLGTKDSKADECRRFLKHIRAEKIVLVGDIVDAWALSRGSRWRRRHTRFIRTLLKKMEQEDVEVLYLRGNHDDVLERFLPFALGRLHIAKEYVHGAADGRRYLCVHGDGFDAISTNHRWLAVLGSLGYDVLLMVNRLYNRYRVWCGKEYYSVSRAIKGKVKSAVNFIGKYEEQLQNLAVKRQCEGIIAGHVHHPADAMVGDIRYLNCGDWVETMSAVVEYADGRMETLLYKDFMKRLAYGECCGSGTTGKNAEPEAAARVPADGTK</sequence>
<name>A0ABM7ZDP6_9BACT</name>
<accession>A0ABM7ZDP6</accession>
<dbReference type="SUPFAM" id="SSF53756">
    <property type="entry name" value="UDP-Glycosyltransferase/glycogen phosphorylase"/>
    <property type="match status" value="1"/>
</dbReference>
<dbReference type="RefSeq" id="WP_215435265.1">
    <property type="nucleotide sequence ID" value="NZ_AP025943.1"/>
</dbReference>
<proteinExistence type="predicted"/>
<evidence type="ECO:0000259" key="1">
    <source>
        <dbReference type="Pfam" id="PF00149"/>
    </source>
</evidence>
<dbReference type="CDD" id="cd07398">
    <property type="entry name" value="MPP_YbbF-LpxH"/>
    <property type="match status" value="1"/>
</dbReference>
<evidence type="ECO:0000313" key="4">
    <source>
        <dbReference type="Proteomes" id="UP001062263"/>
    </source>
</evidence>
<dbReference type="Proteomes" id="UP001062263">
    <property type="component" value="Chromosome"/>
</dbReference>
<dbReference type="Gene3D" id="3.40.50.2000">
    <property type="entry name" value="Glycogen Phosphorylase B"/>
    <property type="match status" value="2"/>
</dbReference>
<evidence type="ECO:0000259" key="2">
    <source>
        <dbReference type="Pfam" id="PF13439"/>
    </source>
</evidence>
<protein>
    <recommendedName>
        <fullName evidence="5">Glycosyltransferase</fullName>
    </recommendedName>
</protein>
<dbReference type="SUPFAM" id="SSF56300">
    <property type="entry name" value="Metallo-dependent phosphatases"/>
    <property type="match status" value="1"/>
</dbReference>
<dbReference type="InterPro" id="IPR004843">
    <property type="entry name" value="Calcineurin-like_PHP"/>
</dbReference>
<gene>
    <name evidence="3" type="ORF">Abiwalacus_03730</name>
</gene>
<evidence type="ECO:0000313" key="3">
    <source>
        <dbReference type="EMBL" id="BDL42799.1"/>
    </source>
</evidence>
<reference evidence="3" key="1">
    <citation type="submission" date="2022-06" db="EMBL/GenBank/DDBJ databases">
        <title>Akkermansia biwalacus sp. nov., an anaerobic mucin-degrading bacterium isolated from human intestine.</title>
        <authorList>
            <person name="Kobayashi Y."/>
            <person name="Inoue S."/>
            <person name="Kawahara T."/>
            <person name="Kohda N."/>
        </authorList>
    </citation>
    <scope>NUCLEOTIDE SEQUENCE</scope>
    <source>
        <strain evidence="3">WON2089</strain>
    </source>
</reference>
<dbReference type="EMBL" id="AP025943">
    <property type="protein sequence ID" value="BDL42799.1"/>
    <property type="molecule type" value="Genomic_DNA"/>
</dbReference>
<dbReference type="InterPro" id="IPR028098">
    <property type="entry name" value="Glyco_trans_4-like_N"/>
</dbReference>
<keyword evidence="4" id="KW-1185">Reference proteome</keyword>